<evidence type="ECO:0008006" key="3">
    <source>
        <dbReference type="Google" id="ProtNLM"/>
    </source>
</evidence>
<comment type="caution">
    <text evidence="1">The sequence shown here is derived from an EMBL/GenBank/DDBJ whole genome shotgun (WGS) entry which is preliminary data.</text>
</comment>
<proteinExistence type="predicted"/>
<evidence type="ECO:0000313" key="2">
    <source>
        <dbReference type="Proteomes" id="UP000292568"/>
    </source>
</evidence>
<reference evidence="1 2" key="1">
    <citation type="submission" date="2018-12" db="EMBL/GenBank/DDBJ databases">
        <title>Unveiling genomic diversity among members of the Bifidobacterium pseudolongum species, a widely distributed gut commensal of the animal kingdom.</title>
        <authorList>
            <person name="Lugli G.A."/>
            <person name="Duranti S."/>
            <person name="Albert K."/>
            <person name="Mancabelli L."/>
            <person name="Napoli S."/>
            <person name="Viappiani A."/>
            <person name="Anzalone R."/>
            <person name="Longhi G."/>
            <person name="Milani C."/>
            <person name="Turroni F."/>
            <person name="Alessandri G."/>
            <person name="Sela D.A."/>
            <person name="Van Sinderen D."/>
            <person name="Ventura M."/>
        </authorList>
    </citation>
    <scope>NUCLEOTIDE SEQUENCE [LARGE SCALE GENOMIC DNA]</scope>
    <source>
        <strain evidence="1 2">2093B</strain>
    </source>
</reference>
<gene>
    <name evidence="1" type="ORF">PG2093B_1197</name>
</gene>
<dbReference type="EMBL" id="RYUH01000011">
    <property type="protein sequence ID" value="RYQ10103.1"/>
    <property type="molecule type" value="Genomic_DNA"/>
</dbReference>
<dbReference type="PANTHER" id="PTHR36039">
    <property type="match status" value="1"/>
</dbReference>
<protein>
    <recommendedName>
        <fullName evidence="3">2'-5' RNA ligase</fullName>
    </recommendedName>
</protein>
<dbReference type="AlphaFoldDB" id="A0A4Q4ZZN0"/>
<accession>A0A4Q4ZZN0</accession>
<dbReference type="Proteomes" id="UP000292568">
    <property type="component" value="Unassembled WGS sequence"/>
</dbReference>
<sequence length="177" mass="20871">MGYAVVGYFDKATDEWIRRIWKELMVNDIDDYLYNSENNPHIKFAMYDNLKEIDIINAIEDISQTREQIDIIFKSYSFYPNDQPFFNIDMATSMPLLELQAEIRRTCDRSSTLFPIDFFDAGIWKPDCQLTREVDKKHLSNIAKCLYEKKLPIKGKLESIGLIKFHPAKQIIRFNLS</sequence>
<organism evidence="1 2">
    <name type="scientific">Bifidobacterium pseudolongum subsp. globosum</name>
    <dbReference type="NCBI Taxonomy" id="1690"/>
    <lineage>
        <taxon>Bacteria</taxon>
        <taxon>Bacillati</taxon>
        <taxon>Actinomycetota</taxon>
        <taxon>Actinomycetes</taxon>
        <taxon>Bifidobacteriales</taxon>
        <taxon>Bifidobacteriaceae</taxon>
        <taxon>Bifidobacterium</taxon>
    </lineage>
</organism>
<evidence type="ECO:0000313" key="1">
    <source>
        <dbReference type="EMBL" id="RYQ10103.1"/>
    </source>
</evidence>
<dbReference type="RefSeq" id="WP_129897746.1">
    <property type="nucleotide sequence ID" value="NZ_RYUH01000011.1"/>
</dbReference>
<dbReference type="Gene3D" id="3.90.1140.10">
    <property type="entry name" value="Cyclic phosphodiesterase"/>
    <property type="match status" value="1"/>
</dbReference>
<dbReference type="PANTHER" id="PTHR36039:SF2">
    <property type="entry name" value="RNA LIGASE_CYCLIC NUCLEOTIDE PHOSPHODIESTERASE FAMILY PROTEIN"/>
    <property type="match status" value="1"/>
</dbReference>
<name>A0A4Q4ZZN0_9BIFI</name>